<dbReference type="Proteomes" id="UP001589585">
    <property type="component" value="Unassembled WGS sequence"/>
</dbReference>
<dbReference type="InterPro" id="IPR006584">
    <property type="entry name" value="Cellulose-bd_IV"/>
</dbReference>
<accession>A0ABV5FFG4</accession>
<organism evidence="6 7">
    <name type="scientific">Mariniflexile ostreae</name>
    <dbReference type="NCBI Taxonomy" id="1520892"/>
    <lineage>
        <taxon>Bacteria</taxon>
        <taxon>Pseudomonadati</taxon>
        <taxon>Bacteroidota</taxon>
        <taxon>Flavobacteriia</taxon>
        <taxon>Flavobacteriales</taxon>
        <taxon>Flavobacteriaceae</taxon>
        <taxon>Mariniflexile</taxon>
    </lineage>
</organism>
<dbReference type="Gene3D" id="2.60.120.260">
    <property type="entry name" value="Galactose-binding domain-like"/>
    <property type="match status" value="1"/>
</dbReference>
<protein>
    <submittedName>
        <fullName evidence="6">Carbohydrate-binding protein</fullName>
    </submittedName>
</protein>
<dbReference type="RefSeq" id="WP_379862448.1">
    <property type="nucleotide sequence ID" value="NZ_JBHMFC010000105.1"/>
</dbReference>
<dbReference type="PROSITE" id="PS51175">
    <property type="entry name" value="CBM6"/>
    <property type="match status" value="1"/>
</dbReference>
<dbReference type="InterPro" id="IPR011024">
    <property type="entry name" value="G_crystallin-like"/>
</dbReference>
<dbReference type="InterPro" id="IPR001064">
    <property type="entry name" value="Beta/gamma_crystallin"/>
</dbReference>
<proteinExistence type="inferred from homology"/>
<evidence type="ECO:0000256" key="2">
    <source>
        <dbReference type="ARBA" id="ARBA00022729"/>
    </source>
</evidence>
<keyword evidence="7" id="KW-1185">Reference proteome</keyword>
<evidence type="ECO:0000256" key="3">
    <source>
        <dbReference type="ARBA" id="ARBA00022737"/>
    </source>
</evidence>
<evidence type="ECO:0000259" key="5">
    <source>
        <dbReference type="PROSITE" id="PS51175"/>
    </source>
</evidence>
<dbReference type="SMART" id="SM00606">
    <property type="entry name" value="CBD_IV"/>
    <property type="match status" value="1"/>
</dbReference>
<keyword evidence="2" id="KW-0732">Signal</keyword>
<dbReference type="NCBIfam" id="TIGR04183">
    <property type="entry name" value="Por_Secre_tail"/>
    <property type="match status" value="1"/>
</dbReference>
<dbReference type="SMART" id="SM00247">
    <property type="entry name" value="XTALbg"/>
    <property type="match status" value="1"/>
</dbReference>
<evidence type="ECO:0000256" key="1">
    <source>
        <dbReference type="ARBA" id="ARBA00009646"/>
    </source>
</evidence>
<comment type="caution">
    <text evidence="6">The sequence shown here is derived from an EMBL/GenBank/DDBJ whole genome shotgun (WGS) entry which is preliminary data.</text>
</comment>
<dbReference type="Pfam" id="PF03422">
    <property type="entry name" value="CBM_6"/>
    <property type="match status" value="1"/>
</dbReference>
<dbReference type="Gene3D" id="2.60.120.380">
    <property type="match status" value="1"/>
</dbReference>
<feature type="domain" description="Beta/gamma crystallin 'Greek key'" evidence="4">
    <location>
        <begin position="493"/>
        <end position="537"/>
    </location>
</feature>
<sequence length="807" mass="87840">MNFFKLLFITIIFGVFGFGQAQNKKDPILLGTIRSFEENMTKQIETTTLKKGGKLTSKLSVTKNIELDIQFKEISKNGFNVVGSVSNILNSTFFIKMDHGNVSGNIILKESNEAYEYYSISDQVYIVEKDINTVLCVSLPITIPSSTDEQKAYAPVESNMATPHNLQSKSGAEACVYLDYDGHYLPAGSRWNNGNPINAAPSGFSDAQIQESWEVVAEDFRPYDINITTNKAVFDSYPPSRRMWCVFTPTNTASPGSGGVAYVNSFGFIENEVCWVFQGGAKFSGEAASHELGHTLGLGHDGRTNPIETYFDGHGDWAPIMGVGYRKPITQWSKGEYNNANNFQDDLSIMAKFIRYRNDDHGNAFSNSTYININSSGTITQQYGVIESKGDQDMFAFDCGTGNLFLDINTVSRNGNLDINVNLYEGSSGSLIGVFNGTGLNTHLAAYLDAGRYYISVEGIGVGNPATNGYSDYGSLGSFWISGTIPPSSGSSNVATIYKDCGYGGYSIGLEEGSYSLSKLIELGSGNDDISSLKVQSGYQATLYFDDNFKGSSIVKTGDISCLVADGFNDQVTSIIISKISQHGSEQIIEAEHYTAMSGVTAETCSEGGQNVGYIDTGDWMAYANINFPYSGSYRIEYRVASAVGAGALSADLNAGTLVLGQVNIPNTGGWQNWTTISHTVNVIAGNYSFGIYASTGGWNVNWIKITHLSSLKPNNTLLVNNTESSKTEPKPRKTKVYPNPFENSIHFNFEEKNAKITIYNILGQIMLPSKSIESGKAVDLSILSKGSYLIHIEKNGVMETIHVVKD</sequence>
<keyword evidence="3" id="KW-0677">Repeat</keyword>
<evidence type="ECO:0000313" key="6">
    <source>
        <dbReference type="EMBL" id="MFB9058203.1"/>
    </source>
</evidence>
<dbReference type="EMBL" id="JBHMFC010000105">
    <property type="protein sequence ID" value="MFB9058203.1"/>
    <property type="molecule type" value="Genomic_DNA"/>
</dbReference>
<dbReference type="InterPro" id="IPR008979">
    <property type="entry name" value="Galactose-bd-like_sf"/>
</dbReference>
<dbReference type="SUPFAM" id="SSF49695">
    <property type="entry name" value="gamma-Crystallin-like"/>
    <property type="match status" value="1"/>
</dbReference>
<dbReference type="InterPro" id="IPR026444">
    <property type="entry name" value="Secre_tail"/>
</dbReference>
<dbReference type="Gene3D" id="2.60.20.10">
    <property type="entry name" value="Crystallins"/>
    <property type="match status" value="1"/>
</dbReference>
<dbReference type="Pfam" id="PF18962">
    <property type="entry name" value="Por_Secre_tail"/>
    <property type="match status" value="1"/>
</dbReference>
<gene>
    <name evidence="6" type="ORF">ACFFU9_15770</name>
</gene>
<name>A0ABV5FFG4_9FLAO</name>
<dbReference type="PROSITE" id="PS50915">
    <property type="entry name" value="CRYSTALLIN_BETA_GAMMA"/>
    <property type="match status" value="1"/>
</dbReference>
<dbReference type="InterPro" id="IPR005084">
    <property type="entry name" value="CBM6"/>
</dbReference>
<feature type="domain" description="CBM6" evidence="5">
    <location>
        <begin position="587"/>
        <end position="707"/>
    </location>
</feature>
<evidence type="ECO:0000313" key="7">
    <source>
        <dbReference type="Proteomes" id="UP001589585"/>
    </source>
</evidence>
<dbReference type="SUPFAM" id="SSF55486">
    <property type="entry name" value="Metalloproteases ('zincins'), catalytic domain"/>
    <property type="match status" value="1"/>
</dbReference>
<evidence type="ECO:0000259" key="4">
    <source>
        <dbReference type="PROSITE" id="PS50915"/>
    </source>
</evidence>
<reference evidence="6 7" key="1">
    <citation type="submission" date="2024-09" db="EMBL/GenBank/DDBJ databases">
        <authorList>
            <person name="Sun Q."/>
            <person name="Mori K."/>
        </authorList>
    </citation>
    <scope>NUCLEOTIDE SEQUENCE [LARGE SCALE GENOMIC DNA]</scope>
    <source>
        <strain evidence="6 7">CECT 8622</strain>
    </source>
</reference>
<dbReference type="SUPFAM" id="SSF49785">
    <property type="entry name" value="Galactose-binding domain-like"/>
    <property type="match status" value="1"/>
</dbReference>
<comment type="similarity">
    <text evidence="1">Belongs to the beta/gamma-crystallin family.</text>
</comment>
<dbReference type="CDD" id="cd04080">
    <property type="entry name" value="CBM6_cellulase-like"/>
    <property type="match status" value="1"/>
</dbReference>